<dbReference type="EMBL" id="NKQK01000009">
    <property type="protein sequence ID" value="PSS20929.1"/>
    <property type="molecule type" value="Genomic_DNA"/>
</dbReference>
<dbReference type="InterPro" id="IPR001810">
    <property type="entry name" value="F-box_dom"/>
</dbReference>
<dbReference type="Gramene" id="PSS20929">
    <property type="protein sequence ID" value="PSS20929"/>
    <property type="gene ID" value="CEY00_Acc09968"/>
</dbReference>
<sequence>MAKPSKSKKSSDVSMHRHSNSSEKDATVRKPAKIRRRQRTKTPGPRGGRKHRETKTAKQISRKRRMLAIGCTLSEHSMEAEEVVSNLDLLAEILLCMPAKSLVRFKSVSKH</sequence>
<feature type="domain" description="F-box" evidence="2">
    <location>
        <begin position="87"/>
        <end position="111"/>
    </location>
</feature>
<dbReference type="InParanoid" id="A0A2R6R4I6"/>
<dbReference type="OrthoDB" id="1750120at2759"/>
<accession>A0A2R6R4I6</accession>
<reference evidence="4" key="2">
    <citation type="journal article" date="2018" name="BMC Genomics">
        <title>A manually annotated Actinidia chinensis var. chinensis (kiwifruit) genome highlights the challenges associated with draft genomes and gene prediction in plants.</title>
        <authorList>
            <person name="Pilkington S.M."/>
            <person name="Crowhurst R."/>
            <person name="Hilario E."/>
            <person name="Nardozza S."/>
            <person name="Fraser L."/>
            <person name="Peng Y."/>
            <person name="Gunaseelan K."/>
            <person name="Simpson R."/>
            <person name="Tahir J."/>
            <person name="Deroles S.C."/>
            <person name="Templeton K."/>
            <person name="Luo Z."/>
            <person name="Davy M."/>
            <person name="Cheng C."/>
            <person name="McNeilage M."/>
            <person name="Scaglione D."/>
            <person name="Liu Y."/>
            <person name="Zhang Q."/>
            <person name="Datson P."/>
            <person name="De Silva N."/>
            <person name="Gardiner S.E."/>
            <person name="Bassett H."/>
            <person name="Chagne D."/>
            <person name="McCallum J."/>
            <person name="Dzierzon H."/>
            <person name="Deng C."/>
            <person name="Wang Y.Y."/>
            <person name="Barron L."/>
            <person name="Manako K."/>
            <person name="Bowen J."/>
            <person name="Foster T.M."/>
            <person name="Erridge Z.A."/>
            <person name="Tiffin H."/>
            <person name="Waite C.N."/>
            <person name="Davies K.M."/>
            <person name="Grierson E.P."/>
            <person name="Laing W.A."/>
            <person name="Kirk R."/>
            <person name="Chen X."/>
            <person name="Wood M."/>
            <person name="Montefiori M."/>
            <person name="Brummell D.A."/>
            <person name="Schwinn K.E."/>
            <person name="Catanach A."/>
            <person name="Fullerton C."/>
            <person name="Li D."/>
            <person name="Meiyalaghan S."/>
            <person name="Nieuwenhuizen N."/>
            <person name="Read N."/>
            <person name="Prakash R."/>
            <person name="Hunter D."/>
            <person name="Zhang H."/>
            <person name="McKenzie M."/>
            <person name="Knabel M."/>
            <person name="Harris A."/>
            <person name="Allan A.C."/>
            <person name="Gleave A."/>
            <person name="Chen A."/>
            <person name="Janssen B.J."/>
            <person name="Plunkett B."/>
            <person name="Ampomah-Dwamena C."/>
            <person name="Voogd C."/>
            <person name="Leif D."/>
            <person name="Lafferty D."/>
            <person name="Souleyre E.J.F."/>
            <person name="Varkonyi-Gasic E."/>
            <person name="Gambi F."/>
            <person name="Hanley J."/>
            <person name="Yao J.L."/>
            <person name="Cheung J."/>
            <person name="David K.M."/>
            <person name="Warren B."/>
            <person name="Marsh K."/>
            <person name="Snowden K.C."/>
            <person name="Lin-Wang K."/>
            <person name="Brian L."/>
            <person name="Martinez-Sanchez M."/>
            <person name="Wang M."/>
            <person name="Ileperuma N."/>
            <person name="Macnee N."/>
            <person name="Campin R."/>
            <person name="McAtee P."/>
            <person name="Drummond R.S.M."/>
            <person name="Espley R.V."/>
            <person name="Ireland H.S."/>
            <person name="Wu R."/>
            <person name="Atkinson R.G."/>
            <person name="Karunairetnam S."/>
            <person name="Bulley S."/>
            <person name="Chunkath S."/>
            <person name="Hanley Z."/>
            <person name="Storey R."/>
            <person name="Thrimawithana A.H."/>
            <person name="Thomson S."/>
            <person name="David C."/>
            <person name="Testolin R."/>
            <person name="Huang H."/>
            <person name="Hellens R.P."/>
            <person name="Schaffer R.J."/>
        </authorList>
    </citation>
    <scope>NUCLEOTIDE SEQUENCE [LARGE SCALE GENOMIC DNA]</scope>
    <source>
        <strain evidence="4">cv. Red5</strain>
    </source>
</reference>
<evidence type="ECO:0000256" key="1">
    <source>
        <dbReference type="SAM" id="MobiDB-lite"/>
    </source>
</evidence>
<reference evidence="3 4" key="1">
    <citation type="submission" date="2017-07" db="EMBL/GenBank/DDBJ databases">
        <title>An improved, manually edited Actinidia chinensis var. chinensis (kiwifruit) genome highlights the challenges associated with draft genomes and gene prediction in plants.</title>
        <authorList>
            <person name="Pilkington S."/>
            <person name="Crowhurst R."/>
            <person name="Hilario E."/>
            <person name="Nardozza S."/>
            <person name="Fraser L."/>
            <person name="Peng Y."/>
            <person name="Gunaseelan K."/>
            <person name="Simpson R."/>
            <person name="Tahir J."/>
            <person name="Deroles S."/>
            <person name="Templeton K."/>
            <person name="Luo Z."/>
            <person name="Davy M."/>
            <person name="Cheng C."/>
            <person name="Mcneilage M."/>
            <person name="Scaglione D."/>
            <person name="Liu Y."/>
            <person name="Zhang Q."/>
            <person name="Datson P."/>
            <person name="De Silva N."/>
            <person name="Gardiner S."/>
            <person name="Bassett H."/>
            <person name="Chagne D."/>
            <person name="Mccallum J."/>
            <person name="Dzierzon H."/>
            <person name="Deng C."/>
            <person name="Wang Y.-Y."/>
            <person name="Barron N."/>
            <person name="Manako K."/>
            <person name="Bowen J."/>
            <person name="Foster T."/>
            <person name="Erridge Z."/>
            <person name="Tiffin H."/>
            <person name="Waite C."/>
            <person name="Davies K."/>
            <person name="Grierson E."/>
            <person name="Laing W."/>
            <person name="Kirk R."/>
            <person name="Chen X."/>
            <person name="Wood M."/>
            <person name="Montefiori M."/>
            <person name="Brummell D."/>
            <person name="Schwinn K."/>
            <person name="Catanach A."/>
            <person name="Fullerton C."/>
            <person name="Li D."/>
            <person name="Meiyalaghan S."/>
            <person name="Nieuwenhuizen N."/>
            <person name="Read N."/>
            <person name="Prakash R."/>
            <person name="Hunter D."/>
            <person name="Zhang H."/>
            <person name="Mckenzie M."/>
            <person name="Knabel M."/>
            <person name="Harris A."/>
            <person name="Allan A."/>
            <person name="Chen A."/>
            <person name="Janssen B."/>
            <person name="Plunkett B."/>
            <person name="Dwamena C."/>
            <person name="Voogd C."/>
            <person name="Leif D."/>
            <person name="Lafferty D."/>
            <person name="Souleyre E."/>
            <person name="Varkonyi-Gasic E."/>
            <person name="Gambi F."/>
            <person name="Hanley J."/>
            <person name="Yao J.-L."/>
            <person name="Cheung J."/>
            <person name="David K."/>
            <person name="Warren B."/>
            <person name="Marsh K."/>
            <person name="Snowden K."/>
            <person name="Lin-Wang K."/>
            <person name="Brian L."/>
            <person name="Martinez-Sanchez M."/>
            <person name="Wang M."/>
            <person name="Ileperuma N."/>
            <person name="Macnee N."/>
            <person name="Campin R."/>
            <person name="Mcatee P."/>
            <person name="Drummond R."/>
            <person name="Espley R."/>
            <person name="Ireland H."/>
            <person name="Wu R."/>
            <person name="Atkinson R."/>
            <person name="Karunairetnam S."/>
            <person name="Bulley S."/>
            <person name="Chunkath S."/>
            <person name="Hanley Z."/>
            <person name="Storey R."/>
            <person name="Thrimawithana A."/>
            <person name="Thomson S."/>
            <person name="David C."/>
            <person name="Testolin R."/>
        </authorList>
    </citation>
    <scope>NUCLEOTIDE SEQUENCE [LARGE SCALE GENOMIC DNA]</scope>
    <source>
        <strain evidence="4">cv. Red5</strain>
        <tissue evidence="3">Young leaf</tissue>
    </source>
</reference>
<feature type="compositionally biased region" description="Basic residues" evidence="1">
    <location>
        <begin position="30"/>
        <end position="40"/>
    </location>
</feature>
<comment type="caution">
    <text evidence="3">The sequence shown here is derived from an EMBL/GenBank/DDBJ whole genome shotgun (WGS) entry which is preliminary data.</text>
</comment>
<proteinExistence type="predicted"/>
<name>A0A2R6R4I6_ACTCC</name>
<dbReference type="Pfam" id="PF00646">
    <property type="entry name" value="F-box"/>
    <property type="match status" value="1"/>
</dbReference>
<dbReference type="AlphaFoldDB" id="A0A2R6R4I6"/>
<evidence type="ECO:0000313" key="4">
    <source>
        <dbReference type="Proteomes" id="UP000241394"/>
    </source>
</evidence>
<keyword evidence="4" id="KW-1185">Reference proteome</keyword>
<evidence type="ECO:0000259" key="2">
    <source>
        <dbReference type="Pfam" id="PF00646"/>
    </source>
</evidence>
<gene>
    <name evidence="3" type="ORF">CEY00_Acc09968</name>
</gene>
<feature type="compositionally biased region" description="Basic and acidic residues" evidence="1">
    <location>
        <begin position="9"/>
        <end position="28"/>
    </location>
</feature>
<feature type="region of interest" description="Disordered" evidence="1">
    <location>
        <begin position="1"/>
        <end position="63"/>
    </location>
</feature>
<organism evidence="3 4">
    <name type="scientific">Actinidia chinensis var. chinensis</name>
    <name type="common">Chinese soft-hair kiwi</name>
    <dbReference type="NCBI Taxonomy" id="1590841"/>
    <lineage>
        <taxon>Eukaryota</taxon>
        <taxon>Viridiplantae</taxon>
        <taxon>Streptophyta</taxon>
        <taxon>Embryophyta</taxon>
        <taxon>Tracheophyta</taxon>
        <taxon>Spermatophyta</taxon>
        <taxon>Magnoliopsida</taxon>
        <taxon>eudicotyledons</taxon>
        <taxon>Gunneridae</taxon>
        <taxon>Pentapetalae</taxon>
        <taxon>asterids</taxon>
        <taxon>Ericales</taxon>
        <taxon>Actinidiaceae</taxon>
        <taxon>Actinidia</taxon>
    </lineage>
</organism>
<dbReference type="Proteomes" id="UP000241394">
    <property type="component" value="Chromosome LG9"/>
</dbReference>
<protein>
    <submittedName>
        <fullName evidence="3">F-box protein</fullName>
    </submittedName>
</protein>
<evidence type="ECO:0000313" key="3">
    <source>
        <dbReference type="EMBL" id="PSS20929.1"/>
    </source>
</evidence>